<feature type="compositionally biased region" description="Basic and acidic residues" evidence="1">
    <location>
        <begin position="55"/>
        <end position="77"/>
    </location>
</feature>
<keyword evidence="3" id="KW-1185">Reference proteome</keyword>
<dbReference type="OrthoDB" id="10468869at2759"/>
<feature type="compositionally biased region" description="Polar residues" evidence="1">
    <location>
        <begin position="29"/>
        <end position="54"/>
    </location>
</feature>
<comment type="caution">
    <text evidence="2">The sequence shown here is derived from an EMBL/GenBank/DDBJ whole genome shotgun (WGS) entry which is preliminary data.</text>
</comment>
<proteinExistence type="predicted"/>
<reference evidence="3" key="1">
    <citation type="submission" date="2016-06" db="EMBL/GenBank/DDBJ databases">
        <title>Parallel loss of symbiosis genes in relatives of nitrogen-fixing non-legume Parasponia.</title>
        <authorList>
            <person name="Van Velzen R."/>
            <person name="Holmer R."/>
            <person name="Bu F."/>
            <person name="Rutten L."/>
            <person name="Van Zeijl A."/>
            <person name="Liu W."/>
            <person name="Santuari L."/>
            <person name="Cao Q."/>
            <person name="Sharma T."/>
            <person name="Shen D."/>
            <person name="Roswanjaya Y."/>
            <person name="Wardhani T."/>
            <person name="Kalhor M.S."/>
            <person name="Jansen J."/>
            <person name="Van den Hoogen J."/>
            <person name="Gungor B."/>
            <person name="Hartog M."/>
            <person name="Hontelez J."/>
            <person name="Verver J."/>
            <person name="Yang W.-C."/>
            <person name="Schijlen E."/>
            <person name="Repin R."/>
            <person name="Schilthuizen M."/>
            <person name="Schranz E."/>
            <person name="Heidstra R."/>
            <person name="Miyata K."/>
            <person name="Fedorova E."/>
            <person name="Kohlen W."/>
            <person name="Bisseling T."/>
            <person name="Smit S."/>
            <person name="Geurts R."/>
        </authorList>
    </citation>
    <scope>NUCLEOTIDE SEQUENCE [LARGE SCALE GENOMIC DNA]</scope>
    <source>
        <strain evidence="3">cv. RG33-2</strain>
    </source>
</reference>
<dbReference type="Proteomes" id="UP000237000">
    <property type="component" value="Unassembled WGS sequence"/>
</dbReference>
<dbReference type="InParanoid" id="A0A2P5DNG5"/>
<sequence>MGKLKSVHYPNMKAENFNMERPKCRKRNNQQNNDEAYSKLGTNNVLKQNPYRNQNPEEKNLNREKERRKTSTPNEERLANLTKWVSNMHTVDQATCTKDTEKRMIK</sequence>
<evidence type="ECO:0000256" key="1">
    <source>
        <dbReference type="SAM" id="MobiDB-lite"/>
    </source>
</evidence>
<name>A0A2P5DNG5_TREOI</name>
<evidence type="ECO:0000313" key="3">
    <source>
        <dbReference type="Proteomes" id="UP000237000"/>
    </source>
</evidence>
<evidence type="ECO:0000313" key="2">
    <source>
        <dbReference type="EMBL" id="PON74824.1"/>
    </source>
</evidence>
<dbReference type="EMBL" id="JXTC01000259">
    <property type="protein sequence ID" value="PON74824.1"/>
    <property type="molecule type" value="Genomic_DNA"/>
</dbReference>
<gene>
    <name evidence="2" type="ORF">TorRG33x02_245980</name>
</gene>
<accession>A0A2P5DNG5</accession>
<dbReference type="AlphaFoldDB" id="A0A2P5DNG5"/>
<protein>
    <submittedName>
        <fullName evidence="2">Uncharacterized protein</fullName>
    </submittedName>
</protein>
<feature type="region of interest" description="Disordered" evidence="1">
    <location>
        <begin position="1"/>
        <end position="77"/>
    </location>
</feature>
<organism evidence="2 3">
    <name type="scientific">Trema orientale</name>
    <name type="common">Charcoal tree</name>
    <name type="synonym">Celtis orientalis</name>
    <dbReference type="NCBI Taxonomy" id="63057"/>
    <lineage>
        <taxon>Eukaryota</taxon>
        <taxon>Viridiplantae</taxon>
        <taxon>Streptophyta</taxon>
        <taxon>Embryophyta</taxon>
        <taxon>Tracheophyta</taxon>
        <taxon>Spermatophyta</taxon>
        <taxon>Magnoliopsida</taxon>
        <taxon>eudicotyledons</taxon>
        <taxon>Gunneridae</taxon>
        <taxon>Pentapetalae</taxon>
        <taxon>rosids</taxon>
        <taxon>fabids</taxon>
        <taxon>Rosales</taxon>
        <taxon>Cannabaceae</taxon>
        <taxon>Trema</taxon>
    </lineage>
</organism>